<gene>
    <name evidence="2" type="ORF">Cch02nite_77610</name>
</gene>
<accession>A0A8J3NVU0</accession>
<dbReference type="AlphaFoldDB" id="A0A8J3NVU0"/>
<evidence type="ECO:0000256" key="1">
    <source>
        <dbReference type="SAM" id="Phobius"/>
    </source>
</evidence>
<organism evidence="2 3">
    <name type="scientific">Catellatospora chokoriensis</name>
    <dbReference type="NCBI Taxonomy" id="310353"/>
    <lineage>
        <taxon>Bacteria</taxon>
        <taxon>Bacillati</taxon>
        <taxon>Actinomycetota</taxon>
        <taxon>Actinomycetes</taxon>
        <taxon>Micromonosporales</taxon>
        <taxon>Micromonosporaceae</taxon>
        <taxon>Catellatospora</taxon>
    </lineage>
</organism>
<evidence type="ECO:0000313" key="2">
    <source>
        <dbReference type="EMBL" id="GIF94317.1"/>
    </source>
</evidence>
<sequence length="248" mass="26637">MSLDERLRRTLHAVAEAMPEAAPAPVRAPRRLRKRVAWTLAALVVPLAAAGYALGAEYVKEMPPTNALFAGDAHGERYWLVPGRVLDQCGFKVSPLELVVEEWNTVGQEWNTVGVGYGETVWNWVGTPSASPNPGGRGTVLTGQSTSCGVDESAWLAQPARFEAAHVKLDGDRIYMIAVHPTVTAVRVATPRGTETIATITTTERPDGPRYAAFDVPESSAVITVTLLDAAGNEVGSRDLARPRQEKG</sequence>
<keyword evidence="3" id="KW-1185">Reference proteome</keyword>
<dbReference type="EMBL" id="BONG01000091">
    <property type="protein sequence ID" value="GIF94317.1"/>
    <property type="molecule type" value="Genomic_DNA"/>
</dbReference>
<comment type="caution">
    <text evidence="2">The sequence shown here is derived from an EMBL/GenBank/DDBJ whole genome shotgun (WGS) entry which is preliminary data.</text>
</comment>
<keyword evidence="1" id="KW-0472">Membrane</keyword>
<reference evidence="2 3" key="1">
    <citation type="submission" date="2021-01" db="EMBL/GenBank/DDBJ databases">
        <title>Whole genome shotgun sequence of Catellatospora chokoriensis NBRC 107358.</title>
        <authorList>
            <person name="Komaki H."/>
            <person name="Tamura T."/>
        </authorList>
    </citation>
    <scope>NUCLEOTIDE SEQUENCE [LARGE SCALE GENOMIC DNA]</scope>
    <source>
        <strain evidence="2 3">NBRC 107358</strain>
    </source>
</reference>
<name>A0A8J3NVU0_9ACTN</name>
<protein>
    <submittedName>
        <fullName evidence="2">Uncharacterized protein</fullName>
    </submittedName>
</protein>
<keyword evidence="1" id="KW-1133">Transmembrane helix</keyword>
<keyword evidence="1" id="KW-0812">Transmembrane</keyword>
<dbReference type="RefSeq" id="WP_191844426.1">
    <property type="nucleotide sequence ID" value="NZ_BAAALB010000059.1"/>
</dbReference>
<evidence type="ECO:0000313" key="3">
    <source>
        <dbReference type="Proteomes" id="UP000619293"/>
    </source>
</evidence>
<proteinExistence type="predicted"/>
<feature type="transmembrane region" description="Helical" evidence="1">
    <location>
        <begin position="36"/>
        <end position="55"/>
    </location>
</feature>
<dbReference type="Proteomes" id="UP000619293">
    <property type="component" value="Unassembled WGS sequence"/>
</dbReference>